<organism evidence="2 3">
    <name type="scientific">Streptomyces chlorus</name>
    <dbReference type="NCBI Taxonomy" id="887452"/>
    <lineage>
        <taxon>Bacteria</taxon>
        <taxon>Bacillati</taxon>
        <taxon>Actinomycetota</taxon>
        <taxon>Actinomycetes</taxon>
        <taxon>Kitasatosporales</taxon>
        <taxon>Streptomycetaceae</taxon>
        <taxon>Streptomyces</taxon>
    </lineage>
</organism>
<evidence type="ECO:0000313" key="3">
    <source>
        <dbReference type="Proteomes" id="UP001596180"/>
    </source>
</evidence>
<comment type="caution">
    <text evidence="2">The sequence shown here is derived from an EMBL/GenBank/DDBJ whole genome shotgun (WGS) entry which is preliminary data.</text>
</comment>
<accession>A0ABW1E661</accession>
<dbReference type="InterPro" id="IPR009241">
    <property type="entry name" value="HigB-like"/>
</dbReference>
<dbReference type="RefSeq" id="WP_381370717.1">
    <property type="nucleotide sequence ID" value="NZ_JBHSOA010000098.1"/>
</dbReference>
<dbReference type="Proteomes" id="UP001596180">
    <property type="component" value="Unassembled WGS sequence"/>
</dbReference>
<feature type="region of interest" description="Disordered" evidence="1">
    <location>
        <begin position="150"/>
        <end position="214"/>
    </location>
</feature>
<feature type="compositionally biased region" description="Basic and acidic residues" evidence="1">
    <location>
        <begin position="166"/>
        <end position="179"/>
    </location>
</feature>
<evidence type="ECO:0000256" key="1">
    <source>
        <dbReference type="SAM" id="MobiDB-lite"/>
    </source>
</evidence>
<feature type="compositionally biased region" description="Basic residues" evidence="1">
    <location>
        <begin position="184"/>
        <end position="194"/>
    </location>
</feature>
<protein>
    <submittedName>
        <fullName evidence="2">Type II toxin-antitoxin system RelE/ParE family toxin</fullName>
    </submittedName>
</protein>
<keyword evidence="3" id="KW-1185">Reference proteome</keyword>
<gene>
    <name evidence="2" type="ORF">ACFPZI_32190</name>
</gene>
<name>A0ABW1E661_9ACTN</name>
<proteinExistence type="predicted"/>
<sequence length="243" mass="26523">MIKEDLGSVSQVAQAVTALREAGPTRGRPLVDRLKGSELHRLKELRPGSGGRSEIRIVFGFTPTRAALLLLGGDKAGNRGRWYRDNIPLAERLYHEYTSGEDEGVVLPKKAAQDWDVLEQELYEAGVEPAEVEAGSRRLLAEARGRQLAEARKQSGLAQRGSGDPDGIRGRQDFLDRARCGGHAGRHRPLRGGARRPAPGSVGSGSGWMGAEEAGPSVRQRKGLHPFVERYLMQGCICFVYCE</sequence>
<dbReference type="EMBL" id="JBHSOA010000098">
    <property type="protein sequence ID" value="MFC5856261.1"/>
    <property type="molecule type" value="Genomic_DNA"/>
</dbReference>
<evidence type="ECO:0000313" key="2">
    <source>
        <dbReference type="EMBL" id="MFC5856261.1"/>
    </source>
</evidence>
<dbReference type="Pfam" id="PF05973">
    <property type="entry name" value="Gp49"/>
    <property type="match status" value="1"/>
</dbReference>
<reference evidence="3" key="1">
    <citation type="journal article" date="2019" name="Int. J. Syst. Evol. Microbiol.">
        <title>The Global Catalogue of Microorganisms (GCM) 10K type strain sequencing project: providing services to taxonomists for standard genome sequencing and annotation.</title>
        <authorList>
            <consortium name="The Broad Institute Genomics Platform"/>
            <consortium name="The Broad Institute Genome Sequencing Center for Infectious Disease"/>
            <person name="Wu L."/>
            <person name="Ma J."/>
        </authorList>
    </citation>
    <scope>NUCLEOTIDE SEQUENCE [LARGE SCALE GENOMIC DNA]</scope>
    <source>
        <strain evidence="3">JCM 10411</strain>
    </source>
</reference>